<dbReference type="InterPro" id="IPR036873">
    <property type="entry name" value="Rhodanese-like_dom_sf"/>
</dbReference>
<keyword evidence="3" id="KW-1185">Reference proteome</keyword>
<dbReference type="CDD" id="cd00158">
    <property type="entry name" value="RHOD"/>
    <property type="match status" value="1"/>
</dbReference>
<organism evidence="2 3">
    <name type="scientific">Sporosarcina koreensis</name>
    <dbReference type="NCBI Taxonomy" id="334735"/>
    <lineage>
        <taxon>Bacteria</taxon>
        <taxon>Bacillati</taxon>
        <taxon>Bacillota</taxon>
        <taxon>Bacilli</taxon>
        <taxon>Bacillales</taxon>
        <taxon>Caryophanaceae</taxon>
        <taxon>Sporosarcina</taxon>
    </lineage>
</organism>
<reference evidence="3" key="1">
    <citation type="journal article" date="2019" name="Int. J. Syst. Evol. Microbiol.">
        <title>The Global Catalogue of Microorganisms (GCM) 10K type strain sequencing project: providing services to taxonomists for standard genome sequencing and annotation.</title>
        <authorList>
            <consortium name="The Broad Institute Genomics Platform"/>
            <consortium name="The Broad Institute Genome Sequencing Center for Infectious Disease"/>
            <person name="Wu L."/>
            <person name="Ma J."/>
        </authorList>
    </citation>
    <scope>NUCLEOTIDE SEQUENCE [LARGE SCALE GENOMIC DNA]</scope>
    <source>
        <strain evidence="3">KACC 11299</strain>
    </source>
</reference>
<dbReference type="SMART" id="SM00450">
    <property type="entry name" value="RHOD"/>
    <property type="match status" value="1"/>
</dbReference>
<evidence type="ECO:0000313" key="3">
    <source>
        <dbReference type="Proteomes" id="UP001596071"/>
    </source>
</evidence>
<dbReference type="EMBL" id="JBHSNP010000029">
    <property type="protein sequence ID" value="MFC5605147.1"/>
    <property type="molecule type" value="Genomic_DNA"/>
</dbReference>
<dbReference type="PANTHER" id="PTHR43031">
    <property type="entry name" value="FAD-DEPENDENT OXIDOREDUCTASE"/>
    <property type="match status" value="1"/>
</dbReference>
<dbReference type="PANTHER" id="PTHR43031:SF17">
    <property type="entry name" value="SULFURTRANSFERASE YTWF-RELATED"/>
    <property type="match status" value="1"/>
</dbReference>
<feature type="domain" description="Rhodanese" evidence="1">
    <location>
        <begin position="36"/>
        <end position="116"/>
    </location>
</feature>
<evidence type="ECO:0000259" key="1">
    <source>
        <dbReference type="PROSITE" id="PS50206"/>
    </source>
</evidence>
<dbReference type="Pfam" id="PF00581">
    <property type="entry name" value="Rhodanese"/>
    <property type="match status" value="1"/>
</dbReference>
<dbReference type="Gene3D" id="3.40.250.10">
    <property type="entry name" value="Rhodanese-like domain"/>
    <property type="match status" value="1"/>
</dbReference>
<protein>
    <submittedName>
        <fullName evidence="2">Rhodanese-like domain-containing protein</fullName>
    </submittedName>
</protein>
<proteinExistence type="predicted"/>
<sequence length="117" mass="13231">MKWIIIFAIIAFFAWRMMPAKGVKSISTDKLKSILKDQSKQFIDVRTPAEYKGRHINEFKNIPLNLLKSKLDKLDKNKEVVVICQSGMRSSQAAGILKKSGFTDVTNVRGGMSAWRA</sequence>
<comment type="caution">
    <text evidence="2">The sequence shown here is derived from an EMBL/GenBank/DDBJ whole genome shotgun (WGS) entry which is preliminary data.</text>
</comment>
<gene>
    <name evidence="2" type="ORF">ACFPTP_18055</name>
</gene>
<evidence type="ECO:0000313" key="2">
    <source>
        <dbReference type="EMBL" id="MFC5605147.1"/>
    </source>
</evidence>
<dbReference type="Proteomes" id="UP001596071">
    <property type="component" value="Unassembled WGS sequence"/>
</dbReference>
<dbReference type="RefSeq" id="WP_381447710.1">
    <property type="nucleotide sequence ID" value="NZ_JBHSNP010000029.1"/>
</dbReference>
<dbReference type="InterPro" id="IPR050229">
    <property type="entry name" value="GlpE_sulfurtransferase"/>
</dbReference>
<name>A0ABW0U2D1_9BACL</name>
<accession>A0ABW0U2D1</accession>
<dbReference type="SUPFAM" id="SSF52821">
    <property type="entry name" value="Rhodanese/Cell cycle control phosphatase"/>
    <property type="match status" value="1"/>
</dbReference>
<dbReference type="PROSITE" id="PS50206">
    <property type="entry name" value="RHODANESE_3"/>
    <property type="match status" value="1"/>
</dbReference>
<dbReference type="InterPro" id="IPR001763">
    <property type="entry name" value="Rhodanese-like_dom"/>
</dbReference>